<accession>A0ABW3AJ74</accession>
<protein>
    <recommendedName>
        <fullName evidence="4">Lipoprotein</fullName>
    </recommendedName>
</protein>
<keyword evidence="3" id="KW-1185">Reference proteome</keyword>
<gene>
    <name evidence="2" type="ORF">ACFQ0P_09945</name>
</gene>
<evidence type="ECO:0000313" key="3">
    <source>
        <dbReference type="Proteomes" id="UP001597055"/>
    </source>
</evidence>
<comment type="caution">
    <text evidence="2">The sequence shown here is derived from an EMBL/GenBank/DDBJ whole genome shotgun (WGS) entry which is preliminary data.</text>
</comment>
<dbReference type="Proteomes" id="UP001597055">
    <property type="component" value="Unassembled WGS sequence"/>
</dbReference>
<evidence type="ECO:0008006" key="4">
    <source>
        <dbReference type="Google" id="ProtNLM"/>
    </source>
</evidence>
<evidence type="ECO:0000313" key="2">
    <source>
        <dbReference type="EMBL" id="MFD0790723.1"/>
    </source>
</evidence>
<evidence type="ECO:0000256" key="1">
    <source>
        <dbReference type="SAM" id="MobiDB-lite"/>
    </source>
</evidence>
<reference evidence="3" key="1">
    <citation type="journal article" date="2019" name="Int. J. Syst. Evol. Microbiol.">
        <title>The Global Catalogue of Microorganisms (GCM) 10K type strain sequencing project: providing services to taxonomists for standard genome sequencing and annotation.</title>
        <authorList>
            <consortium name="The Broad Institute Genomics Platform"/>
            <consortium name="The Broad Institute Genome Sequencing Center for Infectious Disease"/>
            <person name="Wu L."/>
            <person name="Ma J."/>
        </authorList>
    </citation>
    <scope>NUCLEOTIDE SEQUENCE [LARGE SCALE GENOMIC DNA]</scope>
    <source>
        <strain evidence="3">CCUG 54523</strain>
    </source>
</reference>
<dbReference type="EMBL" id="JBHTII010000001">
    <property type="protein sequence ID" value="MFD0790723.1"/>
    <property type="molecule type" value="Genomic_DNA"/>
</dbReference>
<organism evidence="2 3">
    <name type="scientific">Microbacterium insulae</name>
    <dbReference type="NCBI Taxonomy" id="483014"/>
    <lineage>
        <taxon>Bacteria</taxon>
        <taxon>Bacillati</taxon>
        <taxon>Actinomycetota</taxon>
        <taxon>Actinomycetes</taxon>
        <taxon>Micrococcales</taxon>
        <taxon>Microbacteriaceae</taxon>
        <taxon>Microbacterium</taxon>
    </lineage>
</organism>
<dbReference type="RefSeq" id="WP_204978537.1">
    <property type="nucleotide sequence ID" value="NZ_JBHTII010000001.1"/>
</dbReference>
<name>A0ABW3AJ74_9MICO</name>
<sequence length="164" mass="16224">MLSAPLTRRLAAAAIVLGALWGVTGCTGLPSSGSGSGSGSGSSGSETSDGSGSGGQTVAEACTLVSDTITSATDEFEQATSDDPAAVADAFTAAAQSVSDASAEVTNEEVAALLPPLQDLFERVAELLPAIIEGDTARAAEFQEVGDDLQTTMGEFDALCGSSE</sequence>
<feature type="region of interest" description="Disordered" evidence="1">
    <location>
        <begin position="30"/>
        <end position="57"/>
    </location>
</feature>
<proteinExistence type="predicted"/>